<reference evidence="3 4" key="1">
    <citation type="journal article" date="2023" name="Commun. Biol.">
        <title>Genome analysis of Parmales, the sister group of diatoms, reveals the evolutionary specialization of diatoms from phago-mixotrophs to photoautotrophs.</title>
        <authorList>
            <person name="Ban H."/>
            <person name="Sato S."/>
            <person name="Yoshikawa S."/>
            <person name="Yamada K."/>
            <person name="Nakamura Y."/>
            <person name="Ichinomiya M."/>
            <person name="Sato N."/>
            <person name="Blanc-Mathieu R."/>
            <person name="Endo H."/>
            <person name="Kuwata A."/>
            <person name="Ogata H."/>
        </authorList>
    </citation>
    <scope>NUCLEOTIDE SEQUENCE [LARGE SCALE GENOMIC DNA]</scope>
</reference>
<evidence type="ECO:0000313" key="3">
    <source>
        <dbReference type="EMBL" id="GMI41169.1"/>
    </source>
</evidence>
<proteinExistence type="predicted"/>
<name>A0ABQ6N6A1_9STRA</name>
<dbReference type="Proteomes" id="UP001165060">
    <property type="component" value="Unassembled WGS sequence"/>
</dbReference>
<accession>A0ABQ6N6A1</accession>
<feature type="compositionally biased region" description="Basic residues" evidence="1">
    <location>
        <begin position="269"/>
        <end position="278"/>
    </location>
</feature>
<gene>
    <name evidence="3" type="ORF">TeGR_g14027</name>
</gene>
<dbReference type="EMBL" id="BRYB01002203">
    <property type="protein sequence ID" value="GMI41169.1"/>
    <property type="molecule type" value="Genomic_DNA"/>
</dbReference>
<dbReference type="CDD" id="cd10450">
    <property type="entry name" value="GIY-YIG_AtGrxS16_like"/>
    <property type="match status" value="1"/>
</dbReference>
<feature type="signal peptide" evidence="2">
    <location>
        <begin position="1"/>
        <end position="17"/>
    </location>
</feature>
<evidence type="ECO:0000256" key="2">
    <source>
        <dbReference type="SAM" id="SignalP"/>
    </source>
</evidence>
<keyword evidence="2" id="KW-0732">Signal</keyword>
<feature type="region of interest" description="Disordered" evidence="1">
    <location>
        <begin position="257"/>
        <end position="278"/>
    </location>
</feature>
<feature type="chain" id="PRO_5046502647" evidence="2">
    <location>
        <begin position="18"/>
        <end position="278"/>
    </location>
</feature>
<dbReference type="InterPro" id="IPR049578">
    <property type="entry name" value="CAXIP1-like_GIY-YIG_dom"/>
</dbReference>
<protein>
    <submittedName>
        <fullName evidence="3">Uncharacterized protein</fullName>
    </submittedName>
</protein>
<organism evidence="3 4">
    <name type="scientific">Tetraparma gracilis</name>
    <dbReference type="NCBI Taxonomy" id="2962635"/>
    <lineage>
        <taxon>Eukaryota</taxon>
        <taxon>Sar</taxon>
        <taxon>Stramenopiles</taxon>
        <taxon>Ochrophyta</taxon>
        <taxon>Bolidophyceae</taxon>
        <taxon>Parmales</taxon>
        <taxon>Triparmaceae</taxon>
        <taxon>Tetraparma</taxon>
    </lineage>
</organism>
<evidence type="ECO:0000313" key="4">
    <source>
        <dbReference type="Proteomes" id="UP001165060"/>
    </source>
</evidence>
<sequence length="278" mass="30310">MRGFLLLFLAQTVLSLAYLPASPLLARVGPLRSTPASPEFVRAELARKQAEYESARAKRSLAETSSTSAPIPALSSLPKLPYLNSTGLLTPIPTTPRVRASVFAVFDARGGLRFVGQSRDVQQSLRMMLGRRPAETHQVAVHHIEKPSRDLLDTVRRAWIEEAGGEVPGNDGGAEQALWEQALDVNKLMTEEDRQSVVDGRNISKLKEESAIKAICRRYEDEKSAVLKERGCTEPVRFCPKLKGQGLLDLWVKKTKDVVPGGAPGGGKPKPKRGGGVK</sequence>
<keyword evidence="4" id="KW-1185">Reference proteome</keyword>
<evidence type="ECO:0000256" key="1">
    <source>
        <dbReference type="SAM" id="MobiDB-lite"/>
    </source>
</evidence>
<comment type="caution">
    <text evidence="3">The sequence shown here is derived from an EMBL/GenBank/DDBJ whole genome shotgun (WGS) entry which is preliminary data.</text>
</comment>